<dbReference type="PANTHER" id="PTHR23342">
    <property type="entry name" value="N-ACETYLGLUTAMATE SYNTHASE"/>
    <property type="match status" value="1"/>
</dbReference>
<evidence type="ECO:0000256" key="1">
    <source>
        <dbReference type="ARBA" id="ARBA00022679"/>
    </source>
</evidence>
<proteinExistence type="predicted"/>
<sequence>MGSRVLNWPRTAQASLAKQHIARTNDSVAIRSAPSLPRAQQVAEFSNSSQNHDRLGHRAKEKLLDRVFRSFGKTPHLLRKVWSQPRGFIWPWSRSRTPQSLDDDVVAGVARTLSQLVRLGMACLVVVDPGKMDGTAARHLAIDQANRISAAVDEQPDSKSFRLDSALSLSEKGAGIPTVMSRKGLLSPLRDGHIVIVTPVAYLEENPRAVPISANDAVLSLTREFAGLSHVPDPDEDPSLTAERINSLQKEVSLDRVILLHPLGGIPAFRGPPIISCLHQHGARI</sequence>
<dbReference type="OrthoDB" id="5585968at2759"/>
<evidence type="ECO:0000256" key="2">
    <source>
        <dbReference type="ARBA" id="ARBA00030322"/>
    </source>
</evidence>
<organism evidence="3 4">
    <name type="scientific">Penicillium citrinum</name>
    <dbReference type="NCBI Taxonomy" id="5077"/>
    <lineage>
        <taxon>Eukaryota</taxon>
        <taxon>Fungi</taxon>
        <taxon>Dikarya</taxon>
        <taxon>Ascomycota</taxon>
        <taxon>Pezizomycotina</taxon>
        <taxon>Eurotiomycetes</taxon>
        <taxon>Eurotiomycetidae</taxon>
        <taxon>Eurotiales</taxon>
        <taxon>Aspergillaceae</taxon>
        <taxon>Penicillium</taxon>
    </lineage>
</organism>
<comment type="caution">
    <text evidence="3">The sequence shown here is derived from an EMBL/GenBank/DDBJ whole genome shotgun (WGS) entry which is preliminary data.</text>
</comment>
<dbReference type="EMBL" id="JAPQKT010000001">
    <property type="protein sequence ID" value="KAJ5243249.1"/>
    <property type="molecule type" value="Genomic_DNA"/>
</dbReference>
<dbReference type="AlphaFoldDB" id="A0A9W9TWG0"/>
<evidence type="ECO:0000313" key="3">
    <source>
        <dbReference type="EMBL" id="KAJ5243249.1"/>
    </source>
</evidence>
<dbReference type="Proteomes" id="UP001147733">
    <property type="component" value="Unassembled WGS sequence"/>
</dbReference>
<name>A0A9W9TWG0_PENCI</name>
<dbReference type="GeneID" id="81379663"/>
<dbReference type="GO" id="GO:0006526">
    <property type="term" value="P:L-arginine biosynthetic process"/>
    <property type="evidence" value="ECO:0007669"/>
    <property type="project" value="TreeGrafter"/>
</dbReference>
<reference evidence="3" key="2">
    <citation type="journal article" date="2023" name="IMA Fungus">
        <title>Comparative genomic study of the Penicillium genus elucidates a diverse pangenome and 15 lateral gene transfer events.</title>
        <authorList>
            <person name="Petersen C."/>
            <person name="Sorensen T."/>
            <person name="Nielsen M.R."/>
            <person name="Sondergaard T.E."/>
            <person name="Sorensen J.L."/>
            <person name="Fitzpatrick D.A."/>
            <person name="Frisvad J.C."/>
            <person name="Nielsen K.L."/>
        </authorList>
    </citation>
    <scope>NUCLEOTIDE SEQUENCE</scope>
    <source>
        <strain evidence="3">IBT 23319</strain>
    </source>
</reference>
<dbReference type="GO" id="GO:0006592">
    <property type="term" value="P:ornithine biosynthetic process"/>
    <property type="evidence" value="ECO:0007669"/>
    <property type="project" value="TreeGrafter"/>
</dbReference>
<dbReference type="GO" id="GO:0005759">
    <property type="term" value="C:mitochondrial matrix"/>
    <property type="evidence" value="ECO:0007669"/>
    <property type="project" value="TreeGrafter"/>
</dbReference>
<gene>
    <name evidence="3" type="ORF">N7469_001576</name>
</gene>
<dbReference type="RefSeq" id="XP_056506253.1">
    <property type="nucleotide sequence ID" value="XM_056640496.1"/>
</dbReference>
<accession>A0A9W9TWG0</accession>
<dbReference type="PANTHER" id="PTHR23342:SF4">
    <property type="entry name" value="AMINO-ACID ACETYLTRANSFERASE, MITOCHONDRIAL"/>
    <property type="match status" value="1"/>
</dbReference>
<reference evidence="3" key="1">
    <citation type="submission" date="2022-11" db="EMBL/GenBank/DDBJ databases">
        <authorList>
            <person name="Petersen C."/>
        </authorList>
    </citation>
    <scope>NUCLEOTIDE SEQUENCE</scope>
    <source>
        <strain evidence="3">IBT 23319</strain>
    </source>
</reference>
<protein>
    <recommendedName>
        <fullName evidence="2">Arginine-requiring protein 2</fullName>
    </recommendedName>
</protein>
<dbReference type="GO" id="GO:0004042">
    <property type="term" value="F:L-glutamate N-acetyltransferase activity"/>
    <property type="evidence" value="ECO:0007669"/>
    <property type="project" value="TreeGrafter"/>
</dbReference>
<keyword evidence="4" id="KW-1185">Reference proteome</keyword>
<evidence type="ECO:0000313" key="4">
    <source>
        <dbReference type="Proteomes" id="UP001147733"/>
    </source>
</evidence>
<keyword evidence="1" id="KW-0808">Transferase</keyword>